<keyword evidence="4" id="KW-0411">Iron-sulfur</keyword>
<dbReference type="GO" id="GO:0051537">
    <property type="term" value="F:2 iron, 2 sulfur cluster binding"/>
    <property type="evidence" value="ECO:0007669"/>
    <property type="project" value="UniProtKB-KW"/>
</dbReference>
<dbReference type="AlphaFoldDB" id="A0A9X1MEP3"/>
<comment type="caution">
    <text evidence="6">The sequence shown here is derived from an EMBL/GenBank/DDBJ whole genome shotgun (WGS) entry which is preliminary data.</text>
</comment>
<evidence type="ECO:0000256" key="1">
    <source>
        <dbReference type="ARBA" id="ARBA00022714"/>
    </source>
</evidence>
<sequence>MAAGDSADPDAVSLTSCPGGPLLVRGDFEVQADDGTVIPKNRETVALCRCTGSKIKPWCDGTHKLLKRPAAEAEE</sequence>
<organism evidence="6 7">
    <name type="scientific">Arthrobacter caoxuetaonis</name>
    <dbReference type="NCBI Taxonomy" id="2886935"/>
    <lineage>
        <taxon>Bacteria</taxon>
        <taxon>Bacillati</taxon>
        <taxon>Actinomycetota</taxon>
        <taxon>Actinomycetes</taxon>
        <taxon>Micrococcales</taxon>
        <taxon>Micrococcaceae</taxon>
        <taxon>Arthrobacter</taxon>
    </lineage>
</organism>
<dbReference type="InterPro" id="IPR042216">
    <property type="entry name" value="MitoNEET_CISD"/>
</dbReference>
<gene>
    <name evidence="6" type="ORF">LJ757_12785</name>
</gene>
<keyword evidence="7" id="KW-1185">Reference proteome</keyword>
<evidence type="ECO:0000313" key="7">
    <source>
        <dbReference type="Proteomes" id="UP001139158"/>
    </source>
</evidence>
<keyword evidence="3" id="KW-0408">Iron</keyword>
<evidence type="ECO:0000256" key="3">
    <source>
        <dbReference type="ARBA" id="ARBA00023004"/>
    </source>
</evidence>
<evidence type="ECO:0000256" key="4">
    <source>
        <dbReference type="ARBA" id="ARBA00023014"/>
    </source>
</evidence>
<name>A0A9X1MEP3_9MICC</name>
<dbReference type="Gene3D" id="3.40.5.90">
    <property type="entry name" value="CDGSH iron-sulfur domain, mitoNEET-type"/>
    <property type="match status" value="1"/>
</dbReference>
<proteinExistence type="predicted"/>
<dbReference type="Proteomes" id="UP001139158">
    <property type="component" value="Unassembled WGS sequence"/>
</dbReference>
<dbReference type="Pfam" id="PF09360">
    <property type="entry name" value="zf-CDGSH"/>
    <property type="match status" value="1"/>
</dbReference>
<accession>A0A9X1MEP3</accession>
<dbReference type="GO" id="GO:0005737">
    <property type="term" value="C:cytoplasm"/>
    <property type="evidence" value="ECO:0007669"/>
    <property type="project" value="UniProtKB-ARBA"/>
</dbReference>
<dbReference type="SMART" id="SM00704">
    <property type="entry name" value="ZnF_CDGSH"/>
    <property type="match status" value="1"/>
</dbReference>
<evidence type="ECO:0000259" key="5">
    <source>
        <dbReference type="SMART" id="SM00704"/>
    </source>
</evidence>
<evidence type="ECO:0000256" key="2">
    <source>
        <dbReference type="ARBA" id="ARBA00022723"/>
    </source>
</evidence>
<keyword evidence="2" id="KW-0479">Metal-binding</keyword>
<dbReference type="InterPro" id="IPR018967">
    <property type="entry name" value="FeS-contain_CDGSH-typ"/>
</dbReference>
<reference evidence="6" key="1">
    <citation type="submission" date="2021-10" db="EMBL/GenBank/DDBJ databases">
        <title>Novel species in genus Arthrobacter.</title>
        <authorList>
            <person name="Liu Y."/>
        </authorList>
    </citation>
    <scope>NUCLEOTIDE SEQUENCE</scope>
    <source>
        <strain evidence="6">Zg-Y453</strain>
    </source>
</reference>
<feature type="domain" description="Iron-binding zinc finger CDGSH type" evidence="5">
    <location>
        <begin position="25"/>
        <end position="69"/>
    </location>
</feature>
<dbReference type="EMBL" id="JAJFZV010000013">
    <property type="protein sequence ID" value="MCC3298673.1"/>
    <property type="molecule type" value="Genomic_DNA"/>
</dbReference>
<evidence type="ECO:0000313" key="6">
    <source>
        <dbReference type="EMBL" id="MCC3298673.1"/>
    </source>
</evidence>
<dbReference type="GO" id="GO:0046872">
    <property type="term" value="F:metal ion binding"/>
    <property type="evidence" value="ECO:0007669"/>
    <property type="project" value="UniProtKB-KW"/>
</dbReference>
<keyword evidence="1" id="KW-0001">2Fe-2S</keyword>
<protein>
    <submittedName>
        <fullName evidence="6">CDGSH iron-sulfur domain-containing protein</fullName>
    </submittedName>
</protein>